<evidence type="ECO:0000256" key="3">
    <source>
        <dbReference type="ARBA" id="ARBA00022679"/>
    </source>
</evidence>
<evidence type="ECO:0000256" key="4">
    <source>
        <dbReference type="ARBA" id="ARBA00023315"/>
    </source>
</evidence>
<evidence type="ECO:0000256" key="5">
    <source>
        <dbReference type="ARBA" id="ARBA00049880"/>
    </source>
</evidence>
<keyword evidence="1" id="KW-0678">Repressor</keyword>
<dbReference type="PANTHER" id="PTHR36449:SF1">
    <property type="entry name" value="ACETYLTRANSFERASE"/>
    <property type="match status" value="1"/>
</dbReference>
<gene>
    <name evidence="7" type="ORF">HCJ59_06310</name>
</gene>
<evidence type="ECO:0000313" key="7">
    <source>
        <dbReference type="EMBL" id="MBC1509504.1"/>
    </source>
</evidence>
<reference evidence="7 8" key="1">
    <citation type="submission" date="2020-03" db="EMBL/GenBank/DDBJ databases">
        <title>Soil Listeria distribution.</title>
        <authorList>
            <person name="Liao J."/>
            <person name="Wiedmann M."/>
        </authorList>
    </citation>
    <scope>NUCLEOTIDE SEQUENCE [LARGE SCALE GENOMIC DNA]</scope>
    <source>
        <strain evidence="7 8">FSL L7-1515</strain>
    </source>
</reference>
<evidence type="ECO:0000259" key="6">
    <source>
        <dbReference type="PROSITE" id="PS51186"/>
    </source>
</evidence>
<dbReference type="RefSeq" id="WP_176886934.1">
    <property type="nucleotide sequence ID" value="NZ_JAASUB010000006.1"/>
</dbReference>
<evidence type="ECO:0000313" key="8">
    <source>
        <dbReference type="Proteomes" id="UP000587800"/>
    </source>
</evidence>
<name>A0ABR6SUY8_9LIST</name>
<protein>
    <submittedName>
        <fullName evidence="7">GNAT family N-acetyltransferase</fullName>
    </submittedName>
</protein>
<organism evidence="7 8">
    <name type="scientific">Listeria immobilis</name>
    <dbReference type="NCBI Taxonomy" id="2713502"/>
    <lineage>
        <taxon>Bacteria</taxon>
        <taxon>Bacillati</taxon>
        <taxon>Bacillota</taxon>
        <taxon>Bacilli</taxon>
        <taxon>Bacillales</taxon>
        <taxon>Listeriaceae</taxon>
        <taxon>Listeria</taxon>
    </lineage>
</organism>
<accession>A0ABR6SUY8</accession>
<dbReference type="PANTHER" id="PTHR36449">
    <property type="entry name" value="ACETYLTRANSFERASE-RELATED"/>
    <property type="match status" value="1"/>
</dbReference>
<dbReference type="InterPro" id="IPR000182">
    <property type="entry name" value="GNAT_dom"/>
</dbReference>
<dbReference type="SUPFAM" id="SSF55729">
    <property type="entry name" value="Acyl-CoA N-acyltransferases (Nat)"/>
    <property type="match status" value="1"/>
</dbReference>
<keyword evidence="2" id="KW-1277">Toxin-antitoxin system</keyword>
<comment type="caution">
    <text evidence="7">The sequence shown here is derived from an EMBL/GenBank/DDBJ whole genome shotgun (WGS) entry which is preliminary data.</text>
</comment>
<dbReference type="Gene3D" id="3.40.630.30">
    <property type="match status" value="1"/>
</dbReference>
<dbReference type="Pfam" id="PF13673">
    <property type="entry name" value="Acetyltransf_10"/>
    <property type="match status" value="1"/>
</dbReference>
<dbReference type="InterPro" id="IPR016181">
    <property type="entry name" value="Acyl_CoA_acyltransferase"/>
</dbReference>
<comment type="catalytic activity">
    <reaction evidence="5">
        <text>glycyl-tRNA(Gly) + acetyl-CoA = N-acetylglycyl-tRNA(Gly) + CoA + H(+)</text>
        <dbReference type="Rhea" id="RHEA:81867"/>
        <dbReference type="Rhea" id="RHEA-COMP:9683"/>
        <dbReference type="Rhea" id="RHEA-COMP:19766"/>
        <dbReference type="ChEBI" id="CHEBI:15378"/>
        <dbReference type="ChEBI" id="CHEBI:57287"/>
        <dbReference type="ChEBI" id="CHEBI:57288"/>
        <dbReference type="ChEBI" id="CHEBI:78522"/>
        <dbReference type="ChEBI" id="CHEBI:232036"/>
    </reaction>
</comment>
<feature type="domain" description="N-acetyltransferase" evidence="6">
    <location>
        <begin position="8"/>
        <end position="178"/>
    </location>
</feature>
<dbReference type="Proteomes" id="UP000587800">
    <property type="component" value="Unassembled WGS sequence"/>
</dbReference>
<proteinExistence type="predicted"/>
<dbReference type="EMBL" id="JAASUB010000006">
    <property type="protein sequence ID" value="MBC1509504.1"/>
    <property type="molecule type" value="Genomic_DNA"/>
</dbReference>
<keyword evidence="4" id="KW-0012">Acyltransferase</keyword>
<evidence type="ECO:0000256" key="1">
    <source>
        <dbReference type="ARBA" id="ARBA00022491"/>
    </source>
</evidence>
<sequence length="181" mass="20239">MKLNIEIKSISGLTDTERQAIMEFTCGNTDIDSYLQKDALSDYVCNLTRTFILFLEGKVAGYFTLTSDRALITRRSTVSKKLPSHPHFTFHRDSIPALQIHHFAIAETLQKQGTGEVLMNYLITFIKLKILPNVGATLLTVYSLKEAVGFYSKIGFEKTGCHSDVNVNMALVLSEVLDDSN</sequence>
<dbReference type="PROSITE" id="PS51186">
    <property type="entry name" value="GNAT"/>
    <property type="match status" value="1"/>
</dbReference>
<evidence type="ECO:0000256" key="2">
    <source>
        <dbReference type="ARBA" id="ARBA00022649"/>
    </source>
</evidence>
<keyword evidence="3" id="KW-0808">Transferase</keyword>
<keyword evidence="8" id="KW-1185">Reference proteome</keyword>